<evidence type="ECO:0000256" key="2">
    <source>
        <dbReference type="ARBA" id="ARBA00022448"/>
    </source>
</evidence>
<accession>A0A9D5LZ32</accession>
<gene>
    <name evidence="9" type="ORF">INF28_03745</name>
</gene>
<keyword evidence="2 7" id="KW-0813">Transport</keyword>
<feature type="transmembrane region" description="Helical" evidence="7">
    <location>
        <begin position="126"/>
        <end position="148"/>
    </location>
</feature>
<feature type="domain" description="ABC transmembrane type-1" evidence="8">
    <location>
        <begin position="91"/>
        <end position="279"/>
    </location>
</feature>
<dbReference type="GO" id="GO:0005886">
    <property type="term" value="C:plasma membrane"/>
    <property type="evidence" value="ECO:0007669"/>
    <property type="project" value="UniProtKB-SubCell"/>
</dbReference>
<feature type="transmembrane region" description="Helical" evidence="7">
    <location>
        <begin position="27"/>
        <end position="52"/>
    </location>
</feature>
<evidence type="ECO:0000256" key="7">
    <source>
        <dbReference type="RuleBase" id="RU363032"/>
    </source>
</evidence>
<dbReference type="Proteomes" id="UP000806542">
    <property type="component" value="Unassembled WGS sequence"/>
</dbReference>
<evidence type="ECO:0000256" key="3">
    <source>
        <dbReference type="ARBA" id="ARBA00022475"/>
    </source>
</evidence>
<feature type="transmembrane region" description="Helical" evidence="7">
    <location>
        <begin position="262"/>
        <end position="279"/>
    </location>
</feature>
<evidence type="ECO:0000313" key="9">
    <source>
        <dbReference type="EMBL" id="MBE5039577.1"/>
    </source>
</evidence>
<feature type="transmembrane region" description="Helical" evidence="7">
    <location>
        <begin position="201"/>
        <end position="222"/>
    </location>
</feature>
<keyword evidence="3" id="KW-1003">Cell membrane</keyword>
<dbReference type="PANTHER" id="PTHR43744:SF6">
    <property type="entry name" value="ABC TRANSPORTER PERMEASE PROTEIN YESQ-RELATED"/>
    <property type="match status" value="1"/>
</dbReference>
<dbReference type="GO" id="GO:0055085">
    <property type="term" value="P:transmembrane transport"/>
    <property type="evidence" value="ECO:0007669"/>
    <property type="project" value="InterPro"/>
</dbReference>
<evidence type="ECO:0000256" key="5">
    <source>
        <dbReference type="ARBA" id="ARBA00022989"/>
    </source>
</evidence>
<dbReference type="InterPro" id="IPR000515">
    <property type="entry name" value="MetI-like"/>
</dbReference>
<dbReference type="Pfam" id="PF00528">
    <property type="entry name" value="BPD_transp_1"/>
    <property type="match status" value="1"/>
</dbReference>
<dbReference type="Gene3D" id="1.10.3720.10">
    <property type="entry name" value="MetI-like"/>
    <property type="match status" value="1"/>
</dbReference>
<evidence type="ECO:0000313" key="10">
    <source>
        <dbReference type="Proteomes" id="UP000806542"/>
    </source>
</evidence>
<evidence type="ECO:0000256" key="4">
    <source>
        <dbReference type="ARBA" id="ARBA00022692"/>
    </source>
</evidence>
<keyword evidence="10" id="KW-1185">Reference proteome</keyword>
<dbReference type="RefSeq" id="WP_226392136.1">
    <property type="nucleotide sequence ID" value="NZ_JADCKB010000005.1"/>
</dbReference>
<name>A0A9D5LZ32_9FIRM</name>
<reference evidence="9" key="1">
    <citation type="submission" date="2020-10" db="EMBL/GenBank/DDBJ databases">
        <title>ChiBAC.</title>
        <authorList>
            <person name="Zenner C."/>
            <person name="Hitch T.C.A."/>
            <person name="Clavel T."/>
        </authorList>
    </citation>
    <scope>NUCLEOTIDE SEQUENCE</scope>
    <source>
        <strain evidence="9">DSM 107454</strain>
    </source>
</reference>
<evidence type="ECO:0000259" key="8">
    <source>
        <dbReference type="PROSITE" id="PS50928"/>
    </source>
</evidence>
<evidence type="ECO:0000256" key="6">
    <source>
        <dbReference type="ARBA" id="ARBA00023136"/>
    </source>
</evidence>
<comment type="similarity">
    <text evidence="7">Belongs to the binding-protein-dependent transport system permease family.</text>
</comment>
<keyword evidence="5 7" id="KW-1133">Transmembrane helix</keyword>
<evidence type="ECO:0000256" key="1">
    <source>
        <dbReference type="ARBA" id="ARBA00004651"/>
    </source>
</evidence>
<sequence length="294" mass="32755">MKKDDFSNRINNGALRPMDMKGAKGRVTYGILSVVMLLHLLIVCIPVVWMIMLCFKEPAEIYSKTPTFFPKSIDLGKIAGLWNQLEIYRYYLNTLIVAVGCVIFDVGISGLAGYSLSRLKPKGSRVYFVLVSITMLLPATTAMVPNYMLYKDLGLLNSYIPLWLIAGMNMFHVLLFKSSFDGLPLSIIEAAKIDGASDIKIFLKIVIPMSMPVVVTCSIFTFNGAFGDFFWPYLLITDPEKTVMGVRLFEIKNSNLSMDKQMVAALFTLLPQAIIFILFQKQIMGGINIGGVKG</sequence>
<comment type="caution">
    <text evidence="9">The sequence shown here is derived from an EMBL/GenBank/DDBJ whole genome shotgun (WGS) entry which is preliminary data.</text>
</comment>
<dbReference type="AlphaFoldDB" id="A0A9D5LZ32"/>
<dbReference type="EMBL" id="JADCKB010000005">
    <property type="protein sequence ID" value="MBE5039577.1"/>
    <property type="molecule type" value="Genomic_DNA"/>
</dbReference>
<keyword evidence="4 7" id="KW-0812">Transmembrane</keyword>
<dbReference type="SUPFAM" id="SSF161098">
    <property type="entry name" value="MetI-like"/>
    <property type="match status" value="1"/>
</dbReference>
<dbReference type="InterPro" id="IPR035906">
    <property type="entry name" value="MetI-like_sf"/>
</dbReference>
<dbReference type="CDD" id="cd06261">
    <property type="entry name" value="TM_PBP2"/>
    <property type="match status" value="1"/>
</dbReference>
<proteinExistence type="inferred from homology"/>
<comment type="subcellular location">
    <subcellularLocation>
        <location evidence="1 7">Cell membrane</location>
        <topology evidence="1 7">Multi-pass membrane protein</topology>
    </subcellularLocation>
</comment>
<dbReference type="PROSITE" id="PS50928">
    <property type="entry name" value="ABC_TM1"/>
    <property type="match status" value="1"/>
</dbReference>
<protein>
    <submittedName>
        <fullName evidence="9">Carbohydrate ABC transporter permease</fullName>
    </submittedName>
</protein>
<keyword evidence="6 7" id="KW-0472">Membrane</keyword>
<feature type="transmembrane region" description="Helical" evidence="7">
    <location>
        <begin position="160"/>
        <end position="180"/>
    </location>
</feature>
<feature type="transmembrane region" description="Helical" evidence="7">
    <location>
        <begin position="90"/>
        <end position="114"/>
    </location>
</feature>
<dbReference type="PANTHER" id="PTHR43744">
    <property type="entry name" value="ABC TRANSPORTER PERMEASE PROTEIN MG189-RELATED-RELATED"/>
    <property type="match status" value="1"/>
</dbReference>
<organism evidence="9 10">
    <name type="scientific">Ructibacterium gallinarum</name>
    <dbReference type="NCBI Taxonomy" id="2779355"/>
    <lineage>
        <taxon>Bacteria</taxon>
        <taxon>Bacillati</taxon>
        <taxon>Bacillota</taxon>
        <taxon>Clostridia</taxon>
        <taxon>Eubacteriales</taxon>
        <taxon>Oscillospiraceae</taxon>
        <taxon>Ructibacterium</taxon>
    </lineage>
</organism>